<name>A0A2N3KYN8_9PROT</name>
<dbReference type="GO" id="GO:0009055">
    <property type="term" value="F:electron transfer activity"/>
    <property type="evidence" value="ECO:0007669"/>
    <property type="project" value="InterPro"/>
</dbReference>
<dbReference type="PANTHER" id="PTHR30485">
    <property type="entry name" value="NI/FE-HYDROGENASE 1 B-TYPE CYTOCHROME SUBUNIT"/>
    <property type="match status" value="1"/>
</dbReference>
<feature type="domain" description="Cytochrome b561 bacterial/Ni-hydrogenase" evidence="7">
    <location>
        <begin position="7"/>
        <end position="168"/>
    </location>
</feature>
<feature type="transmembrane region" description="Helical" evidence="6">
    <location>
        <begin position="12"/>
        <end position="33"/>
    </location>
</feature>
<comment type="caution">
    <text evidence="8">The sequence shown here is derived from an EMBL/GenBank/DDBJ whole genome shotgun (WGS) entry which is preliminary data.</text>
</comment>
<dbReference type="GO" id="GO:0020037">
    <property type="term" value="F:heme binding"/>
    <property type="evidence" value="ECO:0007669"/>
    <property type="project" value="TreeGrafter"/>
</dbReference>
<dbReference type="InterPro" id="IPR011577">
    <property type="entry name" value="Cyt_b561_bac/Ni-Hgenase"/>
</dbReference>
<evidence type="ECO:0000256" key="3">
    <source>
        <dbReference type="ARBA" id="ARBA00022692"/>
    </source>
</evidence>
<feature type="transmembrane region" description="Helical" evidence="6">
    <location>
        <begin position="95"/>
        <end position="114"/>
    </location>
</feature>
<dbReference type="OrthoDB" id="196472at2"/>
<protein>
    <submittedName>
        <fullName evidence="8">Cytochrome B</fullName>
    </submittedName>
</protein>
<evidence type="ECO:0000313" key="8">
    <source>
        <dbReference type="EMBL" id="PKR55675.1"/>
    </source>
</evidence>
<evidence type="ECO:0000259" key="7">
    <source>
        <dbReference type="Pfam" id="PF01292"/>
    </source>
</evidence>
<dbReference type="GO" id="GO:0005886">
    <property type="term" value="C:plasma membrane"/>
    <property type="evidence" value="ECO:0007669"/>
    <property type="project" value="UniProtKB-SubCell"/>
</dbReference>
<accession>A0A2N3KYN8</accession>
<evidence type="ECO:0000256" key="6">
    <source>
        <dbReference type="SAM" id="Phobius"/>
    </source>
</evidence>
<keyword evidence="3 6" id="KW-0812">Transmembrane</keyword>
<dbReference type="PANTHER" id="PTHR30485:SF2">
    <property type="entry name" value="BLL0597 PROTEIN"/>
    <property type="match status" value="1"/>
</dbReference>
<dbReference type="InterPro" id="IPR051542">
    <property type="entry name" value="Hydrogenase_cytochrome"/>
</dbReference>
<keyword evidence="2" id="KW-1003">Cell membrane</keyword>
<evidence type="ECO:0000313" key="9">
    <source>
        <dbReference type="Proteomes" id="UP000233597"/>
    </source>
</evidence>
<evidence type="ECO:0000256" key="5">
    <source>
        <dbReference type="ARBA" id="ARBA00023136"/>
    </source>
</evidence>
<organism evidence="8 9">
    <name type="scientific">Thalassospira marina</name>
    <dbReference type="NCBI Taxonomy" id="2048283"/>
    <lineage>
        <taxon>Bacteria</taxon>
        <taxon>Pseudomonadati</taxon>
        <taxon>Pseudomonadota</taxon>
        <taxon>Alphaproteobacteria</taxon>
        <taxon>Rhodospirillales</taxon>
        <taxon>Thalassospiraceae</taxon>
        <taxon>Thalassospira</taxon>
    </lineage>
</organism>
<proteinExistence type="predicted"/>
<reference evidence="8 9" key="1">
    <citation type="submission" date="2017-09" db="EMBL/GenBank/DDBJ databases">
        <title>Biodiversity and function of Thalassospira species in the particle-attached aromatic-hydrocarbon-degrading consortia from the surface seawater of the South China Sea.</title>
        <authorList>
            <person name="Dong C."/>
            <person name="Liu R."/>
            <person name="Shao Z."/>
        </authorList>
    </citation>
    <scope>NUCLEOTIDE SEQUENCE [LARGE SCALE GENOMIC DNA]</scope>
    <source>
        <strain evidence="8 9">CSC1P2</strain>
    </source>
</reference>
<dbReference type="GO" id="GO:0022904">
    <property type="term" value="P:respiratory electron transport chain"/>
    <property type="evidence" value="ECO:0007669"/>
    <property type="project" value="InterPro"/>
</dbReference>
<dbReference type="RefSeq" id="WP_101263669.1">
    <property type="nucleotide sequence ID" value="NZ_NWTK01000001.1"/>
</dbReference>
<feature type="transmembrane region" description="Helical" evidence="6">
    <location>
        <begin position="134"/>
        <end position="155"/>
    </location>
</feature>
<gene>
    <name evidence="8" type="ORF">COO20_00145</name>
</gene>
<evidence type="ECO:0000256" key="1">
    <source>
        <dbReference type="ARBA" id="ARBA00004651"/>
    </source>
</evidence>
<keyword evidence="4 6" id="KW-1133">Transmembrane helix</keyword>
<evidence type="ECO:0000256" key="4">
    <source>
        <dbReference type="ARBA" id="ARBA00022989"/>
    </source>
</evidence>
<keyword evidence="5 6" id="KW-0472">Membrane</keyword>
<feature type="transmembrane region" description="Helical" evidence="6">
    <location>
        <begin position="39"/>
        <end position="57"/>
    </location>
</feature>
<evidence type="ECO:0000256" key="2">
    <source>
        <dbReference type="ARBA" id="ARBA00022475"/>
    </source>
</evidence>
<dbReference type="Pfam" id="PF01292">
    <property type="entry name" value="Ni_hydr_CYTB"/>
    <property type="match status" value="1"/>
</dbReference>
<sequence>MAATVKVWDPLVRIFHWSLVTSFAVAWLSANQIKNLHEIAGYCAAGLIGFRLLWGFVGPHYARFTQFVHGPDKTLQYLRDIPSGKAERYLGHNPAGGAMILALLGCMALLATTGYMQTTDTFWGVAWVQDSHEILANTLLALVIAHLAGVVMASYHHRENLVRAMITGKKRFGTSSDIR</sequence>
<comment type="subcellular location">
    <subcellularLocation>
        <location evidence="1">Cell membrane</location>
        <topology evidence="1">Multi-pass membrane protein</topology>
    </subcellularLocation>
</comment>
<dbReference type="Gene3D" id="1.20.950.20">
    <property type="entry name" value="Transmembrane di-heme cytochromes, Chain C"/>
    <property type="match status" value="1"/>
</dbReference>
<dbReference type="Proteomes" id="UP000233597">
    <property type="component" value="Unassembled WGS sequence"/>
</dbReference>
<dbReference type="EMBL" id="NWTK01000001">
    <property type="protein sequence ID" value="PKR55675.1"/>
    <property type="molecule type" value="Genomic_DNA"/>
</dbReference>
<dbReference type="SUPFAM" id="SSF81342">
    <property type="entry name" value="Transmembrane di-heme cytochromes"/>
    <property type="match status" value="1"/>
</dbReference>
<dbReference type="InterPro" id="IPR016174">
    <property type="entry name" value="Di-haem_cyt_TM"/>
</dbReference>
<dbReference type="AlphaFoldDB" id="A0A2N3KYN8"/>